<dbReference type="InParanoid" id="G4ZPL8"/>
<keyword evidence="2" id="KW-1185">Reference proteome</keyword>
<protein>
    <submittedName>
        <fullName evidence="1">Uncharacterized protein</fullName>
    </submittedName>
</protein>
<accession>G4ZPL8</accession>
<evidence type="ECO:0000313" key="1">
    <source>
        <dbReference type="EMBL" id="EGZ16330.1"/>
    </source>
</evidence>
<reference evidence="1 2" key="1">
    <citation type="journal article" date="2006" name="Science">
        <title>Phytophthora genome sequences uncover evolutionary origins and mechanisms of pathogenesis.</title>
        <authorList>
            <person name="Tyler B.M."/>
            <person name="Tripathy S."/>
            <person name="Zhang X."/>
            <person name="Dehal P."/>
            <person name="Jiang R.H."/>
            <person name="Aerts A."/>
            <person name="Arredondo F.D."/>
            <person name="Baxter L."/>
            <person name="Bensasson D."/>
            <person name="Beynon J.L."/>
            <person name="Chapman J."/>
            <person name="Damasceno C.M."/>
            <person name="Dorrance A.E."/>
            <person name="Dou D."/>
            <person name="Dickerman A.W."/>
            <person name="Dubchak I.L."/>
            <person name="Garbelotto M."/>
            <person name="Gijzen M."/>
            <person name="Gordon S.G."/>
            <person name="Govers F."/>
            <person name="Grunwald N.J."/>
            <person name="Huang W."/>
            <person name="Ivors K.L."/>
            <person name="Jones R.W."/>
            <person name="Kamoun S."/>
            <person name="Krampis K."/>
            <person name="Lamour K.H."/>
            <person name="Lee M.K."/>
            <person name="McDonald W.H."/>
            <person name="Medina M."/>
            <person name="Meijer H.J."/>
            <person name="Nordberg E.K."/>
            <person name="Maclean D.J."/>
            <person name="Ospina-Giraldo M.D."/>
            <person name="Morris P.F."/>
            <person name="Phuntumart V."/>
            <person name="Putnam N.H."/>
            <person name="Rash S."/>
            <person name="Rose J.K."/>
            <person name="Sakihama Y."/>
            <person name="Salamov A.A."/>
            <person name="Savidor A."/>
            <person name="Scheuring C.F."/>
            <person name="Smith B.M."/>
            <person name="Sobral B.W."/>
            <person name="Terry A."/>
            <person name="Torto-Alalibo T.A."/>
            <person name="Win J."/>
            <person name="Xu Z."/>
            <person name="Zhang H."/>
            <person name="Grigoriev I.V."/>
            <person name="Rokhsar D.S."/>
            <person name="Boore J.L."/>
        </authorList>
    </citation>
    <scope>NUCLEOTIDE SEQUENCE [LARGE SCALE GENOMIC DNA]</scope>
    <source>
        <strain evidence="1 2">P6497</strain>
    </source>
</reference>
<evidence type="ECO:0000313" key="2">
    <source>
        <dbReference type="Proteomes" id="UP000002640"/>
    </source>
</evidence>
<name>G4ZPL8_PHYSP</name>
<proteinExistence type="predicted"/>
<gene>
    <name evidence="1" type="ORF">PHYSODRAFT_249732</name>
</gene>
<dbReference type="KEGG" id="psoj:PHYSODRAFT_249732"/>
<dbReference type="RefSeq" id="XP_009530079.1">
    <property type="nucleotide sequence ID" value="XM_009531784.1"/>
</dbReference>
<dbReference type="AlphaFoldDB" id="G4ZPL8"/>
<dbReference type="Proteomes" id="UP000002640">
    <property type="component" value="Unassembled WGS sequence"/>
</dbReference>
<sequence length="247" mass="25597">MHHESVLEATESAGSNVLVTRYVCELSQGITALGNAAAGGDSLLSSTLENMLTQLVSINERLGRLEDAHTRLPLGSGDAPPPAASASFTTAVELSAPSPTTASTLEGSLLNGYTNHIWESVKALKASGAVVDAYPQLSASPLSATLSLSAAATATTPLLTPCWPHSCLRRSAAVSLSAVLPRAPRVRRAAVRRAAARTPSPPRRCLSCCRARAVAVVPPPAHVCVLSVELSVVLRAPRRVATSKNAE</sequence>
<organism evidence="1 2">
    <name type="scientific">Phytophthora sojae (strain P6497)</name>
    <name type="common">Soybean stem and root rot agent</name>
    <name type="synonym">Phytophthora megasperma f. sp. glycines</name>
    <dbReference type="NCBI Taxonomy" id="1094619"/>
    <lineage>
        <taxon>Eukaryota</taxon>
        <taxon>Sar</taxon>
        <taxon>Stramenopiles</taxon>
        <taxon>Oomycota</taxon>
        <taxon>Peronosporomycetes</taxon>
        <taxon>Peronosporales</taxon>
        <taxon>Peronosporaceae</taxon>
        <taxon>Phytophthora</taxon>
    </lineage>
</organism>
<dbReference type="GeneID" id="20637957"/>
<dbReference type="EMBL" id="JH159155">
    <property type="protein sequence ID" value="EGZ16330.1"/>
    <property type="molecule type" value="Genomic_DNA"/>
</dbReference>